<evidence type="ECO:0000313" key="10">
    <source>
        <dbReference type="EMBL" id="ELA41307.1"/>
    </source>
</evidence>
<dbReference type="SMART" id="SM01192">
    <property type="entry name" value="Enolase_C"/>
    <property type="match status" value="1"/>
</dbReference>
<dbReference type="InterPro" id="IPR020809">
    <property type="entry name" value="Enolase_CS"/>
</dbReference>
<dbReference type="InParanoid" id="L2GLY5"/>
<dbReference type="RefSeq" id="XP_007605125.1">
    <property type="nucleotide sequence ID" value="XM_007605063.1"/>
</dbReference>
<comment type="cofactor">
    <cofactor evidence="1">
        <name>Mg(2+)</name>
        <dbReference type="ChEBI" id="CHEBI:18420"/>
    </cofactor>
</comment>
<dbReference type="GO" id="GO:0000287">
    <property type="term" value="F:magnesium ion binding"/>
    <property type="evidence" value="ECO:0007669"/>
    <property type="project" value="InterPro"/>
</dbReference>
<evidence type="ECO:0000313" key="11">
    <source>
        <dbReference type="Proteomes" id="UP000011082"/>
    </source>
</evidence>
<protein>
    <recommendedName>
        <fullName evidence="4">phosphopyruvate hydratase</fullName>
        <ecNumber evidence="4">4.2.1.11</ecNumber>
    </recommendedName>
</protein>
<dbReference type="PANTHER" id="PTHR11902:SF1">
    <property type="entry name" value="ENOLASE"/>
    <property type="match status" value="1"/>
</dbReference>
<keyword evidence="7" id="KW-0456">Lyase</keyword>
<evidence type="ECO:0000256" key="8">
    <source>
        <dbReference type="ARBA" id="ARBA00048333"/>
    </source>
</evidence>
<comment type="similarity">
    <text evidence="3">Belongs to the enolase family.</text>
</comment>
<keyword evidence="6" id="KW-0324">Glycolysis</keyword>
<dbReference type="UniPathway" id="UPA00109">
    <property type="reaction ID" value="UER00187"/>
</dbReference>
<evidence type="ECO:0000256" key="7">
    <source>
        <dbReference type="ARBA" id="ARBA00023239"/>
    </source>
</evidence>
<dbReference type="Proteomes" id="UP000011082">
    <property type="component" value="Unassembled WGS sequence"/>
</dbReference>
<evidence type="ECO:0000256" key="3">
    <source>
        <dbReference type="ARBA" id="ARBA00009604"/>
    </source>
</evidence>
<dbReference type="GO" id="GO:0006096">
    <property type="term" value="P:glycolytic process"/>
    <property type="evidence" value="ECO:0007669"/>
    <property type="project" value="UniProtKB-UniPathway"/>
</dbReference>
<dbReference type="Gene3D" id="3.20.20.120">
    <property type="entry name" value="Enolase-like C-terminal domain"/>
    <property type="match status" value="1"/>
</dbReference>
<feature type="domain" description="Enolase C-terminal TIM barrel" evidence="9">
    <location>
        <begin position="1"/>
        <end position="95"/>
    </location>
</feature>
<comment type="catalytic activity">
    <reaction evidence="8">
        <text>(2R)-2-phosphoglycerate = phosphoenolpyruvate + H2O</text>
        <dbReference type="Rhea" id="RHEA:10164"/>
        <dbReference type="ChEBI" id="CHEBI:15377"/>
        <dbReference type="ChEBI" id="CHEBI:58289"/>
        <dbReference type="ChEBI" id="CHEBI:58702"/>
        <dbReference type="EC" id="4.2.1.11"/>
    </reaction>
</comment>
<gene>
    <name evidence="10" type="ORF">VICG_01680</name>
</gene>
<proteinExistence type="inferred from homology"/>
<dbReference type="InterPro" id="IPR000941">
    <property type="entry name" value="Enolase"/>
</dbReference>
<reference evidence="11" key="1">
    <citation type="submission" date="2011-05" db="EMBL/GenBank/DDBJ databases">
        <title>The genome sequence of Vittaforma corneae strain ATCC 50505.</title>
        <authorList>
            <consortium name="The Broad Institute Genome Sequencing Platform"/>
            <person name="Cuomo C."/>
            <person name="Didier E."/>
            <person name="Bowers L."/>
            <person name="Young S.K."/>
            <person name="Zeng Q."/>
            <person name="Gargeya S."/>
            <person name="Fitzgerald M."/>
            <person name="Haas B."/>
            <person name="Abouelleil A."/>
            <person name="Alvarado L."/>
            <person name="Arachchi H.M."/>
            <person name="Berlin A."/>
            <person name="Chapman S.B."/>
            <person name="Gearin G."/>
            <person name="Goldberg J."/>
            <person name="Griggs A."/>
            <person name="Gujja S."/>
            <person name="Hansen M."/>
            <person name="Heiman D."/>
            <person name="Howarth C."/>
            <person name="Larimer J."/>
            <person name="Lui A."/>
            <person name="MacDonald P.J.P."/>
            <person name="McCowen C."/>
            <person name="Montmayeur A."/>
            <person name="Murphy C."/>
            <person name="Neiman D."/>
            <person name="Pearson M."/>
            <person name="Priest M."/>
            <person name="Roberts A."/>
            <person name="Saif S."/>
            <person name="Shea T."/>
            <person name="Sisk P."/>
            <person name="Stolte C."/>
            <person name="Sykes S."/>
            <person name="Wortman J."/>
            <person name="Nusbaum C."/>
            <person name="Birren B."/>
        </authorList>
    </citation>
    <scope>NUCLEOTIDE SEQUENCE [LARGE SCALE GENOMIC DNA]</scope>
    <source>
        <strain evidence="11">ATCC 50505</strain>
    </source>
</reference>
<dbReference type="EMBL" id="JH370146">
    <property type="protein sequence ID" value="ELA41307.1"/>
    <property type="molecule type" value="Genomic_DNA"/>
</dbReference>
<dbReference type="HOGENOM" id="CLU_031223_4_1_1"/>
<comment type="pathway">
    <text evidence="2">Carbohydrate degradation; glycolysis; pyruvate from D-glyceraldehyde 3-phosphate: step 4/5.</text>
</comment>
<dbReference type="InterPro" id="IPR036849">
    <property type="entry name" value="Enolase-like_C_sf"/>
</dbReference>
<evidence type="ECO:0000256" key="1">
    <source>
        <dbReference type="ARBA" id="ARBA00001946"/>
    </source>
</evidence>
<dbReference type="Pfam" id="PF00113">
    <property type="entry name" value="Enolase_C"/>
    <property type="match status" value="1"/>
</dbReference>
<dbReference type="SUPFAM" id="SSF51604">
    <property type="entry name" value="Enolase C-terminal domain-like"/>
    <property type="match status" value="1"/>
</dbReference>
<keyword evidence="11" id="KW-1185">Reference proteome</keyword>
<sequence>MELRGLFNGVLIKPNQVGTVSEAIKAIQVARSLNMKTMVSHRSAETEDTFIAHLAVGMGSDYVKAGAPCRGERISKYNEFLRIEEEINRSSIQNNH</sequence>
<dbReference type="PRINTS" id="PR00148">
    <property type="entry name" value="ENOLASE"/>
</dbReference>
<dbReference type="GO" id="GO:0000015">
    <property type="term" value="C:phosphopyruvate hydratase complex"/>
    <property type="evidence" value="ECO:0007669"/>
    <property type="project" value="InterPro"/>
</dbReference>
<dbReference type="STRING" id="993615.L2GLY5"/>
<dbReference type="EC" id="4.2.1.11" evidence="4"/>
<accession>L2GLY5</accession>
<evidence type="ECO:0000256" key="6">
    <source>
        <dbReference type="ARBA" id="ARBA00023152"/>
    </source>
</evidence>
<evidence type="ECO:0000256" key="2">
    <source>
        <dbReference type="ARBA" id="ARBA00005031"/>
    </source>
</evidence>
<dbReference type="OrthoDB" id="1739814at2759"/>
<dbReference type="PROSITE" id="PS00164">
    <property type="entry name" value="ENOLASE"/>
    <property type="match status" value="1"/>
</dbReference>
<evidence type="ECO:0000256" key="4">
    <source>
        <dbReference type="ARBA" id="ARBA00012058"/>
    </source>
</evidence>
<keyword evidence="5" id="KW-0460">Magnesium</keyword>
<dbReference type="PANTHER" id="PTHR11902">
    <property type="entry name" value="ENOLASE"/>
    <property type="match status" value="1"/>
</dbReference>
<name>L2GLY5_VITCO</name>
<organism evidence="10 11">
    <name type="scientific">Vittaforma corneae (strain ATCC 50505)</name>
    <name type="common">Microsporidian parasite</name>
    <name type="synonym">Nosema corneum</name>
    <dbReference type="NCBI Taxonomy" id="993615"/>
    <lineage>
        <taxon>Eukaryota</taxon>
        <taxon>Fungi</taxon>
        <taxon>Fungi incertae sedis</taxon>
        <taxon>Microsporidia</taxon>
        <taxon>Nosematidae</taxon>
        <taxon>Vittaforma</taxon>
    </lineage>
</organism>
<dbReference type="GO" id="GO:0004634">
    <property type="term" value="F:phosphopyruvate hydratase activity"/>
    <property type="evidence" value="ECO:0007669"/>
    <property type="project" value="UniProtKB-EC"/>
</dbReference>
<evidence type="ECO:0000259" key="9">
    <source>
        <dbReference type="SMART" id="SM01192"/>
    </source>
</evidence>
<evidence type="ECO:0000256" key="5">
    <source>
        <dbReference type="ARBA" id="ARBA00022842"/>
    </source>
</evidence>
<dbReference type="AlphaFoldDB" id="L2GLY5"/>
<dbReference type="GeneID" id="19882390"/>
<dbReference type="InterPro" id="IPR020810">
    <property type="entry name" value="Enolase_C"/>
</dbReference>
<dbReference type="VEuPathDB" id="MicrosporidiaDB:VICG_01680"/>